<evidence type="ECO:0000256" key="1">
    <source>
        <dbReference type="SAM" id="MobiDB-lite"/>
    </source>
</evidence>
<dbReference type="AlphaFoldDB" id="A0A855X7Q8"/>
<dbReference type="Gene3D" id="2.160.20.120">
    <property type="match status" value="2"/>
</dbReference>
<organism evidence="4 5">
    <name type="scientific">candidate division GN15 bacterium</name>
    <dbReference type="NCBI Taxonomy" id="2072418"/>
    <lineage>
        <taxon>Bacteria</taxon>
        <taxon>candidate division GN15</taxon>
    </lineage>
</organism>
<sequence length="231" mass="24621">MRSRVRWFWAIAALCAMAGASAQAHDLFDGLFVGHRTIHGSGTMATQIRDVGSFTKIEVTMGIDVYVTVGSPQQVKLTFDDNIIDRIRTRVRGNTLEIDTRSSLDCDSDCKIEITVPAIEAFSLAGSGNIEIHGVNGDEFSIDLAGSGDIRVSGKTRSVSIDVAGSGDIDTRELIAEDAEVDIAGSGNVRVYAEKSLEADVSGSGDIRYYGDPENVESDVSGSGSIRRGRG</sequence>
<evidence type="ECO:0000259" key="3">
    <source>
        <dbReference type="Pfam" id="PF10988"/>
    </source>
</evidence>
<comment type="caution">
    <text evidence="4">The sequence shown here is derived from an EMBL/GenBank/DDBJ whole genome shotgun (WGS) entry which is preliminary data.</text>
</comment>
<evidence type="ECO:0000256" key="2">
    <source>
        <dbReference type="SAM" id="SignalP"/>
    </source>
</evidence>
<protein>
    <submittedName>
        <fullName evidence="4">DUF2807 domain-containing protein</fullName>
    </submittedName>
</protein>
<keyword evidence="2" id="KW-0732">Signal</keyword>
<evidence type="ECO:0000313" key="4">
    <source>
        <dbReference type="EMBL" id="PWB73092.1"/>
    </source>
</evidence>
<feature type="signal peptide" evidence="2">
    <location>
        <begin position="1"/>
        <end position="24"/>
    </location>
</feature>
<dbReference type="Pfam" id="PF10988">
    <property type="entry name" value="DUF2807"/>
    <property type="match status" value="1"/>
</dbReference>
<accession>A0A855X7Q8</accession>
<name>A0A855X7Q8_9BACT</name>
<dbReference type="InterPro" id="IPR021255">
    <property type="entry name" value="DUF2807"/>
</dbReference>
<gene>
    <name evidence="4" type="ORF">C3F09_05660</name>
</gene>
<reference evidence="4 5" key="1">
    <citation type="journal article" date="2018" name="ISME J.">
        <title>A methanotrophic archaeon couples anaerobic oxidation of methane to Fe(III) reduction.</title>
        <authorList>
            <person name="Cai C."/>
            <person name="Leu A.O."/>
            <person name="Xie G.J."/>
            <person name="Guo J."/>
            <person name="Feng Y."/>
            <person name="Zhao J.X."/>
            <person name="Tyson G.W."/>
            <person name="Yuan Z."/>
            <person name="Hu S."/>
        </authorList>
    </citation>
    <scope>NUCLEOTIDE SEQUENCE [LARGE SCALE GENOMIC DNA]</scope>
    <source>
        <strain evidence="4">FeB_12</strain>
    </source>
</reference>
<dbReference type="PANTHER" id="PTHR39200">
    <property type="entry name" value="HYPOTHETICAL EXPORTED PROTEIN"/>
    <property type="match status" value="1"/>
</dbReference>
<dbReference type="PANTHER" id="PTHR39200:SF1">
    <property type="entry name" value="AUTO-TRANSPORTER ADHESIN HEAD GIN DOMAIN-CONTAINING PROTEIN-RELATED"/>
    <property type="match status" value="1"/>
</dbReference>
<feature type="chain" id="PRO_5032651088" evidence="2">
    <location>
        <begin position="25"/>
        <end position="231"/>
    </location>
</feature>
<feature type="domain" description="Putative auto-transporter adhesin head GIN" evidence="3">
    <location>
        <begin position="54"/>
        <end position="213"/>
    </location>
</feature>
<dbReference type="EMBL" id="PQAP01000065">
    <property type="protein sequence ID" value="PWB73092.1"/>
    <property type="molecule type" value="Genomic_DNA"/>
</dbReference>
<feature type="compositionally biased region" description="Low complexity" evidence="1">
    <location>
        <begin position="221"/>
        <end position="231"/>
    </location>
</feature>
<dbReference type="Proteomes" id="UP000250918">
    <property type="component" value="Unassembled WGS sequence"/>
</dbReference>
<proteinExistence type="predicted"/>
<feature type="region of interest" description="Disordered" evidence="1">
    <location>
        <begin position="203"/>
        <end position="231"/>
    </location>
</feature>
<evidence type="ECO:0000313" key="5">
    <source>
        <dbReference type="Proteomes" id="UP000250918"/>
    </source>
</evidence>